<sequence>MSNKRMILTINLFMVVTLTACSSSSGIPNTPAVSKSISSEKTVNETPVTMFSKNKEVEITLSSDWKVSTELTNPSLLKLATVDRTKSIRIDRVNRADYLPDTSLTDYMAIHKKNIESTQGPKRKKDEIIRTSNLTIDKKEAYVKEGRTSYERNQFGYITAYLESNHHFYIITYTSMYEFTLADREFFEKMSQQFRILNDEPSDLVLSSTDLTSHQGKYSQFQIRTPSNWEVQDFELRGSDLDISLQANNDYMSIYLEPKEESDSDLTLEEYGRYVAETYADPENSILVPERTSVEINGLKGIQMEGYQVVNKRKIVQLHTILEAQDHFVEIVFYTGEGRYDRVKNEYQRYTSTYKENKR</sequence>
<organism evidence="2 3">
    <name type="scientific">Paenibacillus taichungensis</name>
    <dbReference type="NCBI Taxonomy" id="484184"/>
    <lineage>
        <taxon>Bacteria</taxon>
        <taxon>Bacillati</taxon>
        <taxon>Bacillota</taxon>
        <taxon>Bacilli</taxon>
        <taxon>Bacillales</taxon>
        <taxon>Paenibacillaceae</taxon>
        <taxon>Paenibacillus</taxon>
    </lineage>
</organism>
<evidence type="ECO:0000313" key="2">
    <source>
        <dbReference type="EMBL" id="NUU53328.1"/>
    </source>
</evidence>
<dbReference type="GeneID" id="97129926"/>
<proteinExistence type="predicted"/>
<keyword evidence="3" id="KW-1185">Reference proteome</keyword>
<comment type="caution">
    <text evidence="2">The sequence shown here is derived from an EMBL/GenBank/DDBJ whole genome shotgun (WGS) entry which is preliminary data.</text>
</comment>
<accession>A0ABX2MEI5</accession>
<reference evidence="2 3" key="1">
    <citation type="submission" date="2020-05" db="EMBL/GenBank/DDBJ databases">
        <title>Genome Sequencing of Type Strains.</title>
        <authorList>
            <person name="Lemaire J.F."/>
            <person name="Inderbitzin P."/>
            <person name="Gregorio O.A."/>
            <person name="Collins S.B."/>
            <person name="Wespe N."/>
            <person name="Knight-Connoni V."/>
        </authorList>
    </citation>
    <scope>NUCLEOTIDE SEQUENCE [LARGE SCALE GENOMIC DNA]</scope>
    <source>
        <strain evidence="2 3">DSM 19942</strain>
    </source>
</reference>
<dbReference type="PROSITE" id="PS51257">
    <property type="entry name" value="PROKAR_LIPOPROTEIN"/>
    <property type="match status" value="1"/>
</dbReference>
<dbReference type="Proteomes" id="UP000577724">
    <property type="component" value="Unassembled WGS sequence"/>
</dbReference>
<feature type="signal peptide" evidence="1">
    <location>
        <begin position="1"/>
        <end position="22"/>
    </location>
</feature>
<dbReference type="RefSeq" id="WP_175381006.1">
    <property type="nucleotide sequence ID" value="NZ_CBCRYD010000021.1"/>
</dbReference>
<gene>
    <name evidence="2" type="ORF">HP548_04385</name>
</gene>
<evidence type="ECO:0000256" key="1">
    <source>
        <dbReference type="SAM" id="SignalP"/>
    </source>
</evidence>
<name>A0ABX2MEI5_9BACL</name>
<keyword evidence="1" id="KW-0732">Signal</keyword>
<evidence type="ECO:0000313" key="3">
    <source>
        <dbReference type="Proteomes" id="UP000577724"/>
    </source>
</evidence>
<dbReference type="Gene3D" id="3.40.1000.10">
    <property type="entry name" value="Mog1/PsbP, alpha/beta/alpha sandwich"/>
    <property type="match status" value="1"/>
</dbReference>
<feature type="chain" id="PRO_5046011367" description="DUF1795 domain-containing protein" evidence="1">
    <location>
        <begin position="23"/>
        <end position="359"/>
    </location>
</feature>
<protein>
    <recommendedName>
        <fullName evidence="4">DUF1795 domain-containing protein</fullName>
    </recommendedName>
</protein>
<dbReference type="EMBL" id="JABMCC010000096">
    <property type="protein sequence ID" value="NUU53328.1"/>
    <property type="molecule type" value="Genomic_DNA"/>
</dbReference>
<evidence type="ECO:0008006" key="4">
    <source>
        <dbReference type="Google" id="ProtNLM"/>
    </source>
</evidence>